<gene>
    <name evidence="2" type="ORF">F0562_007784</name>
</gene>
<keyword evidence="3" id="KW-1185">Reference proteome</keyword>
<organism evidence="2 3">
    <name type="scientific">Nyssa sinensis</name>
    <dbReference type="NCBI Taxonomy" id="561372"/>
    <lineage>
        <taxon>Eukaryota</taxon>
        <taxon>Viridiplantae</taxon>
        <taxon>Streptophyta</taxon>
        <taxon>Embryophyta</taxon>
        <taxon>Tracheophyta</taxon>
        <taxon>Spermatophyta</taxon>
        <taxon>Magnoliopsida</taxon>
        <taxon>eudicotyledons</taxon>
        <taxon>Gunneridae</taxon>
        <taxon>Pentapetalae</taxon>
        <taxon>asterids</taxon>
        <taxon>Cornales</taxon>
        <taxon>Nyssaceae</taxon>
        <taxon>Nyssa</taxon>
    </lineage>
</organism>
<keyword evidence="1" id="KW-0732">Signal</keyword>
<accession>A0A5J5A8H2</accession>
<reference evidence="2 3" key="1">
    <citation type="submission" date="2019-09" db="EMBL/GenBank/DDBJ databases">
        <title>A chromosome-level genome assembly of the Chinese tupelo Nyssa sinensis.</title>
        <authorList>
            <person name="Yang X."/>
            <person name="Kang M."/>
            <person name="Yang Y."/>
            <person name="Xiong H."/>
            <person name="Wang M."/>
            <person name="Zhang Z."/>
            <person name="Wang Z."/>
            <person name="Wu H."/>
            <person name="Ma T."/>
            <person name="Liu J."/>
            <person name="Xi Z."/>
        </authorList>
    </citation>
    <scope>NUCLEOTIDE SEQUENCE [LARGE SCALE GENOMIC DNA]</scope>
    <source>
        <strain evidence="2">J267</strain>
        <tissue evidence="2">Leaf</tissue>
    </source>
</reference>
<sequence length="76" mass="8362">MPPMVKTFILIILLLFSCPSSGRPNGTKDGVKLTNPHNEVIIQMKERKLIGIHTMMDYSSAIANPVHDPPPVKGKP</sequence>
<evidence type="ECO:0000313" key="3">
    <source>
        <dbReference type="Proteomes" id="UP000325577"/>
    </source>
</evidence>
<dbReference type="PROSITE" id="PS51257">
    <property type="entry name" value="PROKAR_LIPOPROTEIN"/>
    <property type="match status" value="1"/>
</dbReference>
<proteinExistence type="predicted"/>
<protein>
    <submittedName>
        <fullName evidence="2">Uncharacterized protein</fullName>
    </submittedName>
</protein>
<dbReference type="AlphaFoldDB" id="A0A5J5A8H2"/>
<dbReference type="OrthoDB" id="1681778at2759"/>
<feature type="chain" id="PRO_5023905207" evidence="1">
    <location>
        <begin position="23"/>
        <end position="76"/>
    </location>
</feature>
<evidence type="ECO:0000256" key="1">
    <source>
        <dbReference type="SAM" id="SignalP"/>
    </source>
</evidence>
<name>A0A5J5A8H2_9ASTE</name>
<evidence type="ECO:0000313" key="2">
    <source>
        <dbReference type="EMBL" id="KAA8526116.1"/>
    </source>
</evidence>
<dbReference type="Proteomes" id="UP000325577">
    <property type="component" value="Linkage Group LG3"/>
</dbReference>
<dbReference type="PANTHER" id="PTHR34467">
    <property type="entry name" value="TRANSMEMBRANE PROTEIN"/>
    <property type="match status" value="1"/>
</dbReference>
<feature type="signal peptide" evidence="1">
    <location>
        <begin position="1"/>
        <end position="22"/>
    </location>
</feature>
<dbReference type="PANTHER" id="PTHR34467:SF3">
    <property type="entry name" value="PROTEIN, PUTATIVE-RELATED"/>
    <property type="match status" value="1"/>
</dbReference>
<dbReference type="EMBL" id="CM018046">
    <property type="protein sequence ID" value="KAA8526116.1"/>
    <property type="molecule type" value="Genomic_DNA"/>
</dbReference>